<dbReference type="InterPro" id="IPR003616">
    <property type="entry name" value="Post-SET_dom"/>
</dbReference>
<keyword evidence="5 17" id="KW-0489">Methyltransferase</keyword>
<accession>A0AAD5XLN3</accession>
<evidence type="ECO:0000256" key="10">
    <source>
        <dbReference type="ARBA" id="ARBA00023242"/>
    </source>
</evidence>
<dbReference type="Gene3D" id="2.20.70.10">
    <property type="match status" value="1"/>
</dbReference>
<keyword evidence="8" id="KW-0805">Transcription regulation</keyword>
<dbReference type="Pfam" id="PF00397">
    <property type="entry name" value="WW"/>
    <property type="match status" value="1"/>
</dbReference>
<gene>
    <name evidence="17" type="primary">SET2</name>
    <name evidence="17" type="ORF">HK100_001123</name>
</gene>
<comment type="catalytic activity">
    <reaction evidence="12">
        <text>L-lysyl(36)-[histone H3] + 3 S-adenosyl-L-methionine = N(6),N(6),N(6)-trimethyl-L-lysyl(36)-[histone H3] + 3 S-adenosyl-L-homocysteine + 3 H(+)</text>
        <dbReference type="Rhea" id="RHEA:60324"/>
        <dbReference type="Rhea" id="RHEA-COMP:9785"/>
        <dbReference type="Rhea" id="RHEA-COMP:15536"/>
        <dbReference type="ChEBI" id="CHEBI:15378"/>
        <dbReference type="ChEBI" id="CHEBI:29969"/>
        <dbReference type="ChEBI" id="CHEBI:57856"/>
        <dbReference type="ChEBI" id="CHEBI:59789"/>
        <dbReference type="ChEBI" id="CHEBI:61961"/>
        <dbReference type="EC" id="2.1.1.359"/>
    </reaction>
</comment>
<evidence type="ECO:0000313" key="17">
    <source>
        <dbReference type="EMBL" id="KAJ3136996.1"/>
    </source>
</evidence>
<keyword evidence="7" id="KW-0949">S-adenosyl-L-methionine</keyword>
<sequence>MACGDSSDCINRFWNKQYAPITVFKTELKGYGLKATKNIRKGQFVTEYVGEVIPQSMFLKRVREYSEQGVKHFYFMSIKTDQVIDAYKKGNHARFMNHSCVPNCELQKWVVGKQVRMGFFAVVDVAEGEELTFDYKFERYGSEPQICYCGHQACKGVIGGQQKTVMIEGVGLDDGDEIDEEEEKIVGKPRRAGKGGSDDEGDSYEGNKVERGLQTVETVKAFVKLMLYSTSKPVKLIRLLQKLEATDNPIMQRKFLQYHGLLVLKTCLAQYFKSNASICYQTMRILKNLPPISRNSIEDSKIEEVVKRLADRDTNGLSVSELAEDLLEMWEKYLKVYRIPKKAFDQNQQENSLKRNSPEENSGTTAILSSSANSSLFNSNNNSNNNTAIFSAADIVSKRSKFDSPRSNSSNSSEDLLSSRLDASSITGGNNSRTTTATSLSRSIPRPPTTANGELQPQKVIVESVLDTLPRGWKVAKNEAGRMYYYNTELGLSQWDFPRDYTPSSANSLSTASVTPASAAASAAAAAAAVVGNGTSPDGGASASSAVVPEVKVKSSLIEGLSEADYEAIVKKANDAVSGGSPDDGGSAASKVLRALVSEIVVKTLSKHKLELGPEVFKKLARKASHSVLEKEKEKKLQIIVNDGVVTDESKVRIKKYVHIQVQTNLPSHPPICATFCDDLNGLETATFASFIGQNQQQQQRVLVASLPRVELHATNATTSTATTNADPSSSTASVKYVVGVVDKATNTLRVVAAPHMRFRTVVKARTGFKPSPVGAKNTLARHHLGEMFGTIKKKKAIAAMERNKVKHESLVTAVDVFSARIDESNELLPTEDVIKSEIDANRLIPPFNADAAVPANVYNISSIMSNSELDTISVDHILAMQYKEDLEEELNKVYSSGWVFNKIFEALQSKPEKRHLQKLVYILFMMKFKSLNEFAINRPHVMPRFVDNQITASLIEKFTVPVYENGKTRLAYPDRLKDKLNAYILCACLIMDGFRSDVGQLAKDLGVDTAKVSTCFRELGCKVETTRAAATRNVGSTAVLQTPLVFPPPKTGGKKK</sequence>
<dbReference type="PANTHER" id="PTHR46711">
    <property type="entry name" value="HISTONE-LYSINE N-METHYLTRANSFERASE SETD2"/>
    <property type="match status" value="1"/>
</dbReference>
<feature type="region of interest" description="Disordered" evidence="13">
    <location>
        <begin position="346"/>
        <end position="366"/>
    </location>
</feature>
<dbReference type="GO" id="GO:0006351">
    <property type="term" value="P:DNA-templated transcription"/>
    <property type="evidence" value="ECO:0007669"/>
    <property type="project" value="InterPro"/>
</dbReference>
<dbReference type="Pfam" id="PF08236">
    <property type="entry name" value="SRI"/>
    <property type="match status" value="1"/>
</dbReference>
<feature type="region of interest" description="Disordered" evidence="13">
    <location>
        <begin position="400"/>
        <end position="456"/>
    </location>
</feature>
<evidence type="ECO:0000256" key="3">
    <source>
        <dbReference type="ARBA" id="ARBA00012178"/>
    </source>
</evidence>
<dbReference type="PROSITE" id="PS50280">
    <property type="entry name" value="SET"/>
    <property type="match status" value="1"/>
</dbReference>
<evidence type="ECO:0000256" key="12">
    <source>
        <dbReference type="ARBA" id="ARBA00047545"/>
    </source>
</evidence>
<dbReference type="CDD" id="cd00201">
    <property type="entry name" value="WW"/>
    <property type="match status" value="1"/>
</dbReference>
<dbReference type="SUPFAM" id="SSF47676">
    <property type="entry name" value="Conserved domain common to transcription factors TFIIS, elongin A, CRSP70"/>
    <property type="match status" value="1"/>
</dbReference>
<dbReference type="PROSITE" id="PS50868">
    <property type="entry name" value="POST_SET"/>
    <property type="match status" value="1"/>
</dbReference>
<dbReference type="GO" id="GO:0006355">
    <property type="term" value="P:regulation of DNA-templated transcription"/>
    <property type="evidence" value="ECO:0007669"/>
    <property type="project" value="InterPro"/>
</dbReference>
<comment type="subcellular location">
    <subcellularLocation>
        <location evidence="1">Nucleus</location>
        <location evidence="1">Nucleolus</location>
    </subcellularLocation>
</comment>
<evidence type="ECO:0000313" key="18">
    <source>
        <dbReference type="Proteomes" id="UP001211907"/>
    </source>
</evidence>
<dbReference type="PROSITE" id="PS01159">
    <property type="entry name" value="WW_DOMAIN_1"/>
    <property type="match status" value="1"/>
</dbReference>
<dbReference type="Gene3D" id="1.20.930.10">
    <property type="entry name" value="Conserved domain common to transcription factors TFIIS, elongin A, CRSP70"/>
    <property type="match status" value="1"/>
</dbReference>
<reference evidence="17" key="1">
    <citation type="submission" date="2020-05" db="EMBL/GenBank/DDBJ databases">
        <title>Phylogenomic resolution of chytrid fungi.</title>
        <authorList>
            <person name="Stajich J.E."/>
            <person name="Amses K."/>
            <person name="Simmons R."/>
            <person name="Seto K."/>
            <person name="Myers J."/>
            <person name="Bonds A."/>
            <person name="Quandt C.A."/>
            <person name="Barry K."/>
            <person name="Liu P."/>
            <person name="Grigoriev I."/>
            <person name="Longcore J.E."/>
            <person name="James T.Y."/>
        </authorList>
    </citation>
    <scope>NUCLEOTIDE SEQUENCE</scope>
    <source>
        <strain evidence="17">JEL0513</strain>
    </source>
</reference>
<keyword evidence="9" id="KW-0804">Transcription</keyword>
<evidence type="ECO:0000256" key="7">
    <source>
        <dbReference type="ARBA" id="ARBA00022691"/>
    </source>
</evidence>
<dbReference type="Gene3D" id="2.170.270.10">
    <property type="entry name" value="SET domain"/>
    <property type="match status" value="1"/>
</dbReference>
<dbReference type="InterPro" id="IPR038190">
    <property type="entry name" value="SRI_sf"/>
</dbReference>
<dbReference type="Gene3D" id="1.10.1740.100">
    <property type="entry name" value="Set2, Rpb1 interacting domain"/>
    <property type="match status" value="1"/>
</dbReference>
<comment type="caution">
    <text evidence="17">The sequence shown here is derived from an EMBL/GenBank/DDBJ whole genome shotgun (WGS) entry which is preliminary data.</text>
</comment>
<dbReference type="InterPro" id="IPR046341">
    <property type="entry name" value="SET_dom_sf"/>
</dbReference>
<evidence type="ECO:0000256" key="9">
    <source>
        <dbReference type="ARBA" id="ARBA00023163"/>
    </source>
</evidence>
<feature type="domain" description="SET" evidence="15">
    <location>
        <begin position="19"/>
        <end position="136"/>
    </location>
</feature>
<evidence type="ECO:0000256" key="2">
    <source>
        <dbReference type="ARBA" id="ARBA00009430"/>
    </source>
</evidence>
<dbReference type="Pfam" id="PF06870">
    <property type="entry name" value="RNA_pol_I_A49"/>
    <property type="match status" value="1"/>
</dbReference>
<protein>
    <recommendedName>
        <fullName evidence="3">[histone H3]-lysine(36) N-trimethyltransferase</fullName>
        <ecNumber evidence="3">2.1.1.359</ecNumber>
    </recommendedName>
    <alternativeName>
        <fullName evidence="11">SET domain-containing protein 2</fullName>
    </alternativeName>
</protein>
<dbReference type="CDD" id="cd19172">
    <property type="entry name" value="SET_SETD2"/>
    <property type="match status" value="1"/>
</dbReference>
<dbReference type="Proteomes" id="UP001211907">
    <property type="component" value="Unassembled WGS sequence"/>
</dbReference>
<dbReference type="GO" id="GO:0000428">
    <property type="term" value="C:DNA-directed RNA polymerase complex"/>
    <property type="evidence" value="ECO:0007669"/>
    <property type="project" value="UniProtKB-KW"/>
</dbReference>
<evidence type="ECO:0000256" key="11">
    <source>
        <dbReference type="ARBA" id="ARBA00030091"/>
    </source>
</evidence>
<keyword evidence="10" id="KW-0539">Nucleus</keyword>
<feature type="region of interest" description="Disordered" evidence="13">
    <location>
        <begin position="181"/>
        <end position="206"/>
    </location>
</feature>
<keyword evidence="4" id="KW-0240">DNA-directed RNA polymerase</keyword>
<comment type="similarity">
    <text evidence="2">Belongs to the eukaryotic RPA49/POLR1E RNA polymerase subunit family.</text>
</comment>
<dbReference type="InterPro" id="IPR013257">
    <property type="entry name" value="SRI"/>
</dbReference>
<dbReference type="AlphaFoldDB" id="A0AAD5XLN3"/>
<dbReference type="GO" id="GO:0005730">
    <property type="term" value="C:nucleolus"/>
    <property type="evidence" value="ECO:0007669"/>
    <property type="project" value="UniProtKB-SubCell"/>
</dbReference>
<evidence type="ECO:0000256" key="6">
    <source>
        <dbReference type="ARBA" id="ARBA00022679"/>
    </source>
</evidence>
<feature type="domain" description="Post-SET" evidence="16">
    <location>
        <begin position="143"/>
        <end position="159"/>
    </location>
</feature>
<feature type="compositionally biased region" description="Low complexity" evidence="13">
    <location>
        <begin position="432"/>
        <end position="443"/>
    </location>
</feature>
<dbReference type="EMBL" id="JADGJH010000124">
    <property type="protein sequence ID" value="KAJ3136996.1"/>
    <property type="molecule type" value="Genomic_DNA"/>
</dbReference>
<evidence type="ECO:0000256" key="5">
    <source>
        <dbReference type="ARBA" id="ARBA00022603"/>
    </source>
</evidence>
<evidence type="ECO:0000259" key="16">
    <source>
        <dbReference type="PROSITE" id="PS50868"/>
    </source>
</evidence>
<evidence type="ECO:0000256" key="1">
    <source>
        <dbReference type="ARBA" id="ARBA00004604"/>
    </source>
</evidence>
<dbReference type="InterPro" id="IPR009668">
    <property type="entry name" value="RNA_pol-assoc_fac_A49-like"/>
</dbReference>
<dbReference type="GO" id="GO:0032259">
    <property type="term" value="P:methylation"/>
    <property type="evidence" value="ECO:0007669"/>
    <property type="project" value="UniProtKB-KW"/>
</dbReference>
<dbReference type="GO" id="GO:0140955">
    <property type="term" value="F:histone H3K36 trimethyltransferase activity"/>
    <property type="evidence" value="ECO:0007669"/>
    <property type="project" value="UniProtKB-EC"/>
</dbReference>
<evidence type="ECO:0000256" key="4">
    <source>
        <dbReference type="ARBA" id="ARBA00022478"/>
    </source>
</evidence>
<proteinExistence type="inferred from homology"/>
<dbReference type="SMART" id="SM00456">
    <property type="entry name" value="WW"/>
    <property type="match status" value="1"/>
</dbReference>
<dbReference type="GO" id="GO:0003677">
    <property type="term" value="F:DNA binding"/>
    <property type="evidence" value="ECO:0007669"/>
    <property type="project" value="InterPro"/>
</dbReference>
<dbReference type="InterPro" id="IPR001214">
    <property type="entry name" value="SET_dom"/>
</dbReference>
<dbReference type="InterPro" id="IPR042294">
    <property type="entry name" value="SETD2_animal"/>
</dbReference>
<evidence type="ECO:0000259" key="14">
    <source>
        <dbReference type="PROSITE" id="PS50020"/>
    </source>
</evidence>
<keyword evidence="6" id="KW-0808">Transferase</keyword>
<feature type="compositionally biased region" description="Low complexity" evidence="13">
    <location>
        <begin position="405"/>
        <end position="425"/>
    </location>
</feature>
<dbReference type="EC" id="2.1.1.359" evidence="3"/>
<dbReference type="PANTHER" id="PTHR46711:SF1">
    <property type="entry name" value="HISTONE-LYSINE N-METHYLTRANSFERASE SETD2"/>
    <property type="match status" value="1"/>
</dbReference>
<dbReference type="InterPro" id="IPR001202">
    <property type="entry name" value="WW_dom"/>
</dbReference>
<keyword evidence="18" id="KW-1185">Reference proteome</keyword>
<dbReference type="SMART" id="SM00317">
    <property type="entry name" value="SET"/>
    <property type="match status" value="1"/>
</dbReference>
<dbReference type="SUPFAM" id="SSF51045">
    <property type="entry name" value="WW domain"/>
    <property type="match status" value="1"/>
</dbReference>
<dbReference type="InterPro" id="IPR036020">
    <property type="entry name" value="WW_dom_sf"/>
</dbReference>
<dbReference type="SUPFAM" id="SSF82199">
    <property type="entry name" value="SET domain"/>
    <property type="match status" value="1"/>
</dbReference>
<organism evidence="17 18">
    <name type="scientific">Physocladia obscura</name>
    <dbReference type="NCBI Taxonomy" id="109957"/>
    <lineage>
        <taxon>Eukaryota</taxon>
        <taxon>Fungi</taxon>
        <taxon>Fungi incertae sedis</taxon>
        <taxon>Chytridiomycota</taxon>
        <taxon>Chytridiomycota incertae sedis</taxon>
        <taxon>Chytridiomycetes</taxon>
        <taxon>Chytridiales</taxon>
        <taxon>Chytriomycetaceae</taxon>
        <taxon>Physocladia</taxon>
    </lineage>
</organism>
<dbReference type="Pfam" id="PF00856">
    <property type="entry name" value="SET"/>
    <property type="match status" value="1"/>
</dbReference>
<evidence type="ECO:0000256" key="13">
    <source>
        <dbReference type="SAM" id="MobiDB-lite"/>
    </source>
</evidence>
<dbReference type="GO" id="GO:0005694">
    <property type="term" value="C:chromosome"/>
    <property type="evidence" value="ECO:0007669"/>
    <property type="project" value="InterPro"/>
</dbReference>
<dbReference type="InterPro" id="IPR035441">
    <property type="entry name" value="TFIIS/LEDGF_dom_sf"/>
</dbReference>
<name>A0AAD5XLN3_9FUNG</name>
<feature type="domain" description="WW" evidence="14">
    <location>
        <begin position="467"/>
        <end position="500"/>
    </location>
</feature>
<evidence type="ECO:0000256" key="8">
    <source>
        <dbReference type="ARBA" id="ARBA00023015"/>
    </source>
</evidence>
<dbReference type="PROSITE" id="PS50020">
    <property type="entry name" value="WW_DOMAIN_2"/>
    <property type="match status" value="1"/>
</dbReference>
<evidence type="ECO:0000259" key="15">
    <source>
        <dbReference type="PROSITE" id="PS50280"/>
    </source>
</evidence>
<dbReference type="InterPro" id="IPR044437">
    <property type="entry name" value="SETD2/Set2_SET"/>
</dbReference>